<comment type="cofactor">
    <cofactor evidence="1">
        <name>thiamine diphosphate</name>
        <dbReference type="ChEBI" id="CHEBI:58937"/>
    </cofactor>
</comment>
<evidence type="ECO:0000313" key="6">
    <source>
        <dbReference type="Proteomes" id="UP000319865"/>
    </source>
</evidence>
<keyword evidence="2" id="KW-0560">Oxidoreductase</keyword>
<dbReference type="GO" id="GO:0000287">
    <property type="term" value="F:magnesium ion binding"/>
    <property type="evidence" value="ECO:0007669"/>
    <property type="project" value="UniProtKB-ARBA"/>
</dbReference>
<name>A0A543PG59_9ACTN</name>
<keyword evidence="3" id="KW-0786">Thiamine pyrophosphate</keyword>
<dbReference type="AlphaFoldDB" id="A0A543PG59"/>
<dbReference type="InterPro" id="IPR005475">
    <property type="entry name" value="Transketolase-like_Pyr-bd"/>
</dbReference>
<dbReference type="CDD" id="cd07036">
    <property type="entry name" value="TPP_PYR_E1-PDHc-beta_like"/>
    <property type="match status" value="1"/>
</dbReference>
<sequence length="329" mass="35056">MSELKYWQAVNNALREELERDELVHIFGEDVGAAGGPYGATRGLQDKFGEWRVRDTPISEAIIGGMAVGSAMSGLRPVAEIMYFDFITLAMDALVNQAAKMSYMSSGSYSVPMTLRTLCGAQRGNGPQHSQSLESWLVSVPGLKVVWGATPADARGLLKSAIRDDDPVVVIESMSQWGVRGEVPDDPDHLVPIGEALVRREGSDVTLVCWGGTVARAMAAAELLEADGIDAEVLDLRTLSPLDKPRLLASLAKTGHLAVIQDAHGPCSVGSEVIRVAATEGFGSLRAGAALLSPPFAPAPFPPGLEADYYNDANQLVATVRQMLDRETA</sequence>
<evidence type="ECO:0000256" key="2">
    <source>
        <dbReference type="ARBA" id="ARBA00023002"/>
    </source>
</evidence>
<protein>
    <submittedName>
        <fullName evidence="5">Pyruvate dehydrogenase E1 component beta subunit</fullName>
    </submittedName>
</protein>
<dbReference type="PANTHER" id="PTHR43257:SF2">
    <property type="entry name" value="PYRUVATE DEHYDROGENASE E1 COMPONENT SUBUNIT BETA"/>
    <property type="match status" value="1"/>
</dbReference>
<evidence type="ECO:0000256" key="1">
    <source>
        <dbReference type="ARBA" id="ARBA00001964"/>
    </source>
</evidence>
<accession>A0A543PG59</accession>
<comment type="caution">
    <text evidence="5">The sequence shown here is derived from an EMBL/GenBank/DDBJ whole genome shotgun (WGS) entry which is preliminary data.</text>
</comment>
<evidence type="ECO:0000313" key="5">
    <source>
        <dbReference type="EMBL" id="TQN43063.1"/>
    </source>
</evidence>
<evidence type="ECO:0000256" key="3">
    <source>
        <dbReference type="ARBA" id="ARBA00023052"/>
    </source>
</evidence>
<gene>
    <name evidence="5" type="ORF">FHU33_2485</name>
</gene>
<dbReference type="FunFam" id="3.40.50.970:FF:000001">
    <property type="entry name" value="Pyruvate dehydrogenase E1 beta subunit"/>
    <property type="match status" value="1"/>
</dbReference>
<dbReference type="Gene3D" id="3.40.50.920">
    <property type="match status" value="1"/>
</dbReference>
<keyword evidence="6" id="KW-1185">Reference proteome</keyword>
<dbReference type="Pfam" id="PF02779">
    <property type="entry name" value="Transket_pyr"/>
    <property type="match status" value="1"/>
</dbReference>
<dbReference type="SUPFAM" id="SSF52922">
    <property type="entry name" value="TK C-terminal domain-like"/>
    <property type="match status" value="1"/>
</dbReference>
<dbReference type="GO" id="GO:0016491">
    <property type="term" value="F:oxidoreductase activity"/>
    <property type="evidence" value="ECO:0007669"/>
    <property type="project" value="UniProtKB-KW"/>
</dbReference>
<dbReference type="InterPro" id="IPR033248">
    <property type="entry name" value="Transketolase_C"/>
</dbReference>
<dbReference type="InterPro" id="IPR009014">
    <property type="entry name" value="Transketo_C/PFOR_II"/>
</dbReference>
<dbReference type="PANTHER" id="PTHR43257">
    <property type="entry name" value="PYRUVATE DEHYDROGENASE E1 COMPONENT BETA SUBUNIT"/>
    <property type="match status" value="1"/>
</dbReference>
<dbReference type="OrthoDB" id="3457658at2"/>
<reference evidence="5 6" key="1">
    <citation type="submission" date="2019-06" db="EMBL/GenBank/DDBJ databases">
        <title>Sequencing the genomes of 1000 actinobacteria strains.</title>
        <authorList>
            <person name="Klenk H.-P."/>
        </authorList>
    </citation>
    <scope>NUCLEOTIDE SEQUENCE [LARGE SCALE GENOMIC DNA]</scope>
    <source>
        <strain evidence="5 6">DSM 46837</strain>
    </source>
</reference>
<evidence type="ECO:0000259" key="4">
    <source>
        <dbReference type="SMART" id="SM00861"/>
    </source>
</evidence>
<feature type="domain" description="Transketolase-like pyrimidine-binding" evidence="4">
    <location>
        <begin position="4"/>
        <end position="179"/>
    </location>
</feature>
<organism evidence="5 6">
    <name type="scientific">Blastococcus colisei</name>
    <dbReference type="NCBI Taxonomy" id="1564162"/>
    <lineage>
        <taxon>Bacteria</taxon>
        <taxon>Bacillati</taxon>
        <taxon>Actinomycetota</taxon>
        <taxon>Actinomycetes</taxon>
        <taxon>Geodermatophilales</taxon>
        <taxon>Geodermatophilaceae</taxon>
        <taxon>Blastococcus</taxon>
    </lineage>
</organism>
<proteinExistence type="predicted"/>
<dbReference type="Proteomes" id="UP000319865">
    <property type="component" value="Unassembled WGS sequence"/>
</dbReference>
<dbReference type="Pfam" id="PF02780">
    <property type="entry name" value="Transketolase_C"/>
    <property type="match status" value="1"/>
</dbReference>
<keyword evidence="5" id="KW-0670">Pyruvate</keyword>
<dbReference type="SUPFAM" id="SSF52518">
    <property type="entry name" value="Thiamin diphosphate-binding fold (THDP-binding)"/>
    <property type="match status" value="1"/>
</dbReference>
<dbReference type="InterPro" id="IPR029061">
    <property type="entry name" value="THDP-binding"/>
</dbReference>
<dbReference type="SMART" id="SM00861">
    <property type="entry name" value="Transket_pyr"/>
    <property type="match status" value="1"/>
</dbReference>
<dbReference type="EMBL" id="VFQE01000001">
    <property type="protein sequence ID" value="TQN43063.1"/>
    <property type="molecule type" value="Genomic_DNA"/>
</dbReference>
<dbReference type="RefSeq" id="WP_142025613.1">
    <property type="nucleotide sequence ID" value="NZ_VFQE01000001.1"/>
</dbReference>
<dbReference type="Gene3D" id="3.40.50.970">
    <property type="match status" value="1"/>
</dbReference>